<dbReference type="HOGENOM" id="CLU_039745_1_0_1"/>
<gene>
    <name evidence="2" type="ORF">RirG_182190</name>
</gene>
<dbReference type="SMR" id="A0A015J0J0"/>
<organism evidence="2 3">
    <name type="scientific">Rhizophagus irregularis (strain DAOM 197198w)</name>
    <name type="common">Glomus intraradices</name>
    <dbReference type="NCBI Taxonomy" id="1432141"/>
    <lineage>
        <taxon>Eukaryota</taxon>
        <taxon>Fungi</taxon>
        <taxon>Fungi incertae sedis</taxon>
        <taxon>Mucoromycota</taxon>
        <taxon>Glomeromycotina</taxon>
        <taxon>Glomeromycetes</taxon>
        <taxon>Glomerales</taxon>
        <taxon>Glomeraceae</taxon>
        <taxon>Rhizophagus</taxon>
    </lineage>
</organism>
<dbReference type="Pfam" id="PF13417">
    <property type="entry name" value="GST_N_3"/>
    <property type="match status" value="1"/>
</dbReference>
<dbReference type="EMBL" id="JEMT01026007">
    <property type="protein sequence ID" value="EXX60195.1"/>
    <property type="molecule type" value="Genomic_DNA"/>
</dbReference>
<proteinExistence type="predicted"/>
<dbReference type="SUPFAM" id="SSF52833">
    <property type="entry name" value="Thioredoxin-like"/>
    <property type="match status" value="1"/>
</dbReference>
<evidence type="ECO:0000313" key="2">
    <source>
        <dbReference type="EMBL" id="EXX60195.1"/>
    </source>
</evidence>
<dbReference type="InterPro" id="IPR058268">
    <property type="entry name" value="DUF7962"/>
</dbReference>
<dbReference type="InterPro" id="IPR004045">
    <property type="entry name" value="Glutathione_S-Trfase_N"/>
</dbReference>
<evidence type="ECO:0000313" key="3">
    <source>
        <dbReference type="Proteomes" id="UP000022910"/>
    </source>
</evidence>
<feature type="domain" description="GST N-terminal" evidence="1">
    <location>
        <begin position="3"/>
        <end position="83"/>
    </location>
</feature>
<dbReference type="OrthoDB" id="202840at2759"/>
<dbReference type="AlphaFoldDB" id="A0A015J0J0"/>
<protein>
    <recommendedName>
        <fullName evidence="1">GST N-terminal domain-containing protein</fullName>
    </recommendedName>
</protein>
<dbReference type="PROSITE" id="PS50404">
    <property type="entry name" value="GST_NTER"/>
    <property type="match status" value="1"/>
</dbReference>
<dbReference type="InterPro" id="IPR036249">
    <property type="entry name" value="Thioredoxin-like_sf"/>
</dbReference>
<dbReference type="CDD" id="cd00570">
    <property type="entry name" value="GST_N_family"/>
    <property type="match status" value="1"/>
</dbReference>
<sequence>MEPPIILHHFEGSLFSQKIVWTLSIKKLKWTSVIVSPINKQRPLLQLLVHGYRRVPILQIGSDIFIDTKLIMEELERRYPEPSIFPKRNGSDKSDKGLSLAMSTWVDNYIFSSTFILLPIGSKEPSKPKLFSTKEFVEDRSSLIGAPINVEKRASERSYHLDKIRISLDWIELQFSDDRDWFLDTPYPGIADIHVAMNLWFYDILQIAKEVANSKLYPKTYSWLSRFLKYVKSNGIKPEKISGEEALEVAKKFKPFNGGKMKIEQDPNDINKRKLGDNVIIVPDDYGKTPVIGKIVSLSNSRIGIRPHGVDKTGIEVVTWFPRAGYVIKPDNGLIGVGKL</sequence>
<reference evidence="2 3" key="1">
    <citation type="submission" date="2014-02" db="EMBL/GenBank/DDBJ databases">
        <title>Single nucleus genome sequencing reveals high similarity among nuclei of an endomycorrhizal fungus.</title>
        <authorList>
            <person name="Lin K."/>
            <person name="Geurts R."/>
            <person name="Zhang Z."/>
            <person name="Limpens E."/>
            <person name="Saunders D.G."/>
            <person name="Mu D."/>
            <person name="Pang E."/>
            <person name="Cao H."/>
            <person name="Cha H."/>
            <person name="Lin T."/>
            <person name="Zhou Q."/>
            <person name="Shang Y."/>
            <person name="Li Y."/>
            <person name="Ivanov S."/>
            <person name="Sharma T."/>
            <person name="Velzen R.V."/>
            <person name="Ruijter N.D."/>
            <person name="Aanen D.K."/>
            <person name="Win J."/>
            <person name="Kamoun S."/>
            <person name="Bisseling T."/>
            <person name="Huang S."/>
        </authorList>
    </citation>
    <scope>NUCLEOTIDE SEQUENCE [LARGE SCALE GENOMIC DNA]</scope>
    <source>
        <strain evidence="3">DAOM197198w</strain>
    </source>
</reference>
<comment type="caution">
    <text evidence="2">The sequence shown here is derived from an EMBL/GenBank/DDBJ whole genome shotgun (WGS) entry which is preliminary data.</text>
</comment>
<name>A0A015J0J0_RHIIW</name>
<dbReference type="Pfam" id="PF25907">
    <property type="entry name" value="DUF7962"/>
    <property type="match status" value="1"/>
</dbReference>
<dbReference type="Proteomes" id="UP000022910">
    <property type="component" value="Unassembled WGS sequence"/>
</dbReference>
<dbReference type="Gene3D" id="3.40.30.110">
    <property type="match status" value="2"/>
</dbReference>
<dbReference type="STRING" id="1432141.A0A015J0J0"/>
<keyword evidence="3" id="KW-1185">Reference proteome</keyword>
<dbReference type="OMA" id="PRIGFRI"/>
<evidence type="ECO:0000259" key="1">
    <source>
        <dbReference type="PROSITE" id="PS50404"/>
    </source>
</evidence>
<accession>A0A015J0J0</accession>